<keyword evidence="1" id="KW-1133">Transmembrane helix</keyword>
<organism evidence="3">
    <name type="scientific">freshwater metagenome</name>
    <dbReference type="NCBI Taxonomy" id="449393"/>
    <lineage>
        <taxon>unclassified sequences</taxon>
        <taxon>metagenomes</taxon>
        <taxon>ecological metagenomes</taxon>
    </lineage>
</organism>
<protein>
    <submittedName>
        <fullName evidence="3">Unannotated protein</fullName>
    </submittedName>
</protein>
<sequence length="163" mass="17357">MPTSSSSLLLAPRASSTQLRLHAPTRPSRGTALMLVPASILVFFVLGSIAIDLTAVFLAQRSAQRSVSAAADDAAAMLDTRLIQQNGELRIDIAAAERVARAHIAARVPAASLRGPVIVIVSTDRKSIEVRITVRVPHIMMRALPGRSAYEDLTVTSAGRILK</sequence>
<dbReference type="EMBL" id="CAFAAQ010000115">
    <property type="protein sequence ID" value="CAB4812326.1"/>
    <property type="molecule type" value="Genomic_DNA"/>
</dbReference>
<dbReference type="EMBL" id="CAFBOG010000264">
    <property type="protein sequence ID" value="CAB4998038.1"/>
    <property type="molecule type" value="Genomic_DNA"/>
</dbReference>
<gene>
    <name evidence="2" type="ORF">UFOPK3046_01228</name>
    <name evidence="3" type="ORF">UFOPK3914_01972</name>
</gene>
<keyword evidence="1" id="KW-0812">Transmembrane</keyword>
<accession>A0A6J7NZA7</accession>
<feature type="transmembrane region" description="Helical" evidence="1">
    <location>
        <begin position="32"/>
        <end position="58"/>
    </location>
</feature>
<keyword evidence="1" id="KW-0472">Membrane</keyword>
<evidence type="ECO:0000256" key="1">
    <source>
        <dbReference type="SAM" id="Phobius"/>
    </source>
</evidence>
<reference evidence="3" key="1">
    <citation type="submission" date="2020-05" db="EMBL/GenBank/DDBJ databases">
        <authorList>
            <person name="Chiriac C."/>
            <person name="Salcher M."/>
            <person name="Ghai R."/>
            <person name="Kavagutti S V."/>
        </authorList>
    </citation>
    <scope>NUCLEOTIDE SEQUENCE</scope>
</reference>
<evidence type="ECO:0000313" key="3">
    <source>
        <dbReference type="EMBL" id="CAB4998038.1"/>
    </source>
</evidence>
<name>A0A6J7NZA7_9ZZZZ</name>
<evidence type="ECO:0000313" key="2">
    <source>
        <dbReference type="EMBL" id="CAB4812326.1"/>
    </source>
</evidence>
<dbReference type="AlphaFoldDB" id="A0A6J7NZA7"/>
<proteinExistence type="predicted"/>